<feature type="region of interest" description="Disordered" evidence="1">
    <location>
        <begin position="36"/>
        <end position="254"/>
    </location>
</feature>
<feature type="compositionally biased region" description="Basic and acidic residues" evidence="1">
    <location>
        <begin position="622"/>
        <end position="648"/>
    </location>
</feature>
<dbReference type="Gene3D" id="1.10.720.30">
    <property type="entry name" value="SAP domain"/>
    <property type="match status" value="1"/>
</dbReference>
<name>A0A439D1Q8_9PEZI</name>
<feature type="compositionally biased region" description="Basic and acidic residues" evidence="1">
    <location>
        <begin position="198"/>
        <end position="215"/>
    </location>
</feature>
<sequence>MADYSRMKVVELKAELKRLGLPQNGLKAELVSRLEEAAAVSEDDTPAATSEPHAEPHAEPTTAVKPDEAQLPEDAEHTNDTQDLSRIEPTAAEPQTELAVPMAQNTAANDALAQTTSNTTVSETPSLPTTEVAQDVQKRKRRSTTPPPSEEVVRKRLRQDDSDAVQDTTPDPVSDRHEASKPENEQTREASAVDADENTEHVESAERLSEPDGKETPTGGDSANGVDEPEDTHIEGSRGAITTTDGIGAGDAEDSVMANTGATMDQRGAYSVANDALGQVMQDPKHSPSPERNIEPSMHPATCALYIKNFMRPLRPQTVRDHLLELATPANAPPDPNIIVNFYLDNIRTHAFAVFTSVSAASRVRTALHQRVWPDETNRKALWIDFIPSECFEDWVDTEQQTRDRGNMPRYEVFYGRDDDGIVTAKLEETDANQATRRGPVSPVVHPDRKLSIPTGPSRPSGIENAPTGPRNPYSHNGPPTMYSGRQDKLESGFIQTRSNPQILYQPVTTELAHRRLDCLAQAKDPRYDEESGRDYHRYYFERDDVLVNRGPEIFLGIRPPHREKERRELGRANTGTGAVGGGGDLRDRNYRDRRGPLGPHGGGGGGRRRRRAPRPHGVPRGGDRFRPGASYDDRSAPDNRHPPRREGYGGSNRRKDGHRY</sequence>
<dbReference type="Proteomes" id="UP000286045">
    <property type="component" value="Unassembled WGS sequence"/>
</dbReference>
<feature type="compositionally biased region" description="Polar residues" evidence="1">
    <location>
        <begin position="103"/>
        <end position="132"/>
    </location>
</feature>
<feature type="domain" description="SAP" evidence="2">
    <location>
        <begin position="4"/>
        <end position="38"/>
    </location>
</feature>
<dbReference type="PANTHER" id="PTHR47031:SF3">
    <property type="entry name" value="SAP DOMAIN-CONTAINING PROTEIN"/>
    <property type="match status" value="1"/>
</dbReference>
<dbReference type="Pfam" id="PF02037">
    <property type="entry name" value="SAP"/>
    <property type="match status" value="1"/>
</dbReference>
<feature type="compositionally biased region" description="Basic and acidic residues" evidence="1">
    <location>
        <begin position="585"/>
        <end position="596"/>
    </location>
</feature>
<feature type="region of interest" description="Disordered" evidence="1">
    <location>
        <begin position="558"/>
        <end position="661"/>
    </location>
</feature>
<dbReference type="AlphaFoldDB" id="A0A439D1Q8"/>
<feature type="compositionally biased region" description="Basic and acidic residues" evidence="1">
    <location>
        <begin position="173"/>
        <end position="188"/>
    </location>
</feature>
<organism evidence="3 4">
    <name type="scientific">Xylaria grammica</name>
    <dbReference type="NCBI Taxonomy" id="363999"/>
    <lineage>
        <taxon>Eukaryota</taxon>
        <taxon>Fungi</taxon>
        <taxon>Dikarya</taxon>
        <taxon>Ascomycota</taxon>
        <taxon>Pezizomycotina</taxon>
        <taxon>Sordariomycetes</taxon>
        <taxon>Xylariomycetidae</taxon>
        <taxon>Xylariales</taxon>
        <taxon>Xylariaceae</taxon>
        <taxon>Xylaria</taxon>
    </lineage>
</organism>
<dbReference type="STRING" id="363999.A0A439D1Q8"/>
<dbReference type="CDD" id="cd12432">
    <property type="entry name" value="RRM_ACINU"/>
    <property type="match status" value="1"/>
</dbReference>
<evidence type="ECO:0000256" key="1">
    <source>
        <dbReference type="SAM" id="MobiDB-lite"/>
    </source>
</evidence>
<evidence type="ECO:0000259" key="2">
    <source>
        <dbReference type="PROSITE" id="PS50800"/>
    </source>
</evidence>
<dbReference type="InterPro" id="IPR003034">
    <property type="entry name" value="SAP_dom"/>
</dbReference>
<dbReference type="EMBL" id="RYZI01000202">
    <property type="protein sequence ID" value="RWA08393.1"/>
    <property type="molecule type" value="Genomic_DNA"/>
</dbReference>
<dbReference type="SMART" id="SM00513">
    <property type="entry name" value="SAP"/>
    <property type="match status" value="1"/>
</dbReference>
<dbReference type="SUPFAM" id="SSF68906">
    <property type="entry name" value="SAP domain"/>
    <property type="match status" value="1"/>
</dbReference>
<feature type="compositionally biased region" description="Basic and acidic residues" evidence="1">
    <location>
        <begin position="561"/>
        <end position="571"/>
    </location>
</feature>
<dbReference type="InterPro" id="IPR034257">
    <property type="entry name" value="Acinus_RRM"/>
</dbReference>
<comment type="caution">
    <text evidence="3">The sequence shown here is derived from an EMBL/GenBank/DDBJ whole genome shotgun (WGS) entry which is preliminary data.</text>
</comment>
<evidence type="ECO:0000313" key="4">
    <source>
        <dbReference type="Proteomes" id="UP000286045"/>
    </source>
</evidence>
<keyword evidence="4" id="KW-1185">Reference proteome</keyword>
<dbReference type="PROSITE" id="PS50800">
    <property type="entry name" value="SAP"/>
    <property type="match status" value="1"/>
</dbReference>
<protein>
    <recommendedName>
        <fullName evidence="2">SAP domain-containing protein</fullName>
    </recommendedName>
</protein>
<feature type="compositionally biased region" description="Basic and acidic residues" evidence="1">
    <location>
        <begin position="151"/>
        <end position="161"/>
    </location>
</feature>
<feature type="region of interest" description="Disordered" evidence="1">
    <location>
        <begin position="433"/>
        <end position="485"/>
    </location>
</feature>
<evidence type="ECO:0000313" key="3">
    <source>
        <dbReference type="EMBL" id="RWA08393.1"/>
    </source>
</evidence>
<dbReference type="PANTHER" id="PTHR47031">
    <property type="entry name" value="SAP DNA-BINDING DOMAIN-CONTAINING PROTEIN"/>
    <property type="match status" value="1"/>
</dbReference>
<gene>
    <name evidence="3" type="ORF">EKO27_g6711</name>
</gene>
<proteinExistence type="predicted"/>
<reference evidence="3 4" key="1">
    <citation type="submission" date="2018-12" db="EMBL/GenBank/DDBJ databases">
        <title>Draft genome sequence of Xylaria grammica IHI A82.</title>
        <authorList>
            <person name="Buettner E."/>
            <person name="Kellner H."/>
        </authorList>
    </citation>
    <scope>NUCLEOTIDE SEQUENCE [LARGE SCALE GENOMIC DNA]</scope>
    <source>
        <strain evidence="3 4">IHI A82</strain>
    </source>
</reference>
<dbReference type="InterPro" id="IPR036361">
    <property type="entry name" value="SAP_dom_sf"/>
</dbReference>
<accession>A0A439D1Q8</accession>
<feature type="compositionally biased region" description="Basic and acidic residues" evidence="1">
    <location>
        <begin position="74"/>
        <end position="86"/>
    </location>
</feature>